<feature type="non-terminal residue" evidence="2">
    <location>
        <position position="120"/>
    </location>
</feature>
<dbReference type="AlphaFoldDB" id="A0A851EVT1"/>
<dbReference type="InterPro" id="IPR013783">
    <property type="entry name" value="Ig-like_fold"/>
</dbReference>
<gene>
    <name evidence="2" type="primary">Il6r</name>
    <name evidence="2" type="ORF">PITSOR_R15347</name>
</gene>
<evidence type="ECO:0000313" key="2">
    <source>
        <dbReference type="EMBL" id="NWI84378.1"/>
    </source>
</evidence>
<evidence type="ECO:0000259" key="1">
    <source>
        <dbReference type="PROSITE" id="PS50835"/>
    </source>
</evidence>
<dbReference type="InterPro" id="IPR007110">
    <property type="entry name" value="Ig-like_dom"/>
</dbReference>
<feature type="non-terminal residue" evidence="2">
    <location>
        <position position="1"/>
    </location>
</feature>
<accession>A0A851EVT1</accession>
<dbReference type="PROSITE" id="PS50835">
    <property type="entry name" value="IG_LIKE"/>
    <property type="match status" value="1"/>
</dbReference>
<name>A0A851EVT1_PITSO</name>
<dbReference type="Gene3D" id="2.60.40.10">
    <property type="entry name" value="Immunoglobulins"/>
    <property type="match status" value="2"/>
</dbReference>
<reference evidence="2" key="1">
    <citation type="submission" date="2019-10" db="EMBL/GenBank/DDBJ databases">
        <title>Bird 10,000 Genomes (B10K) Project - Family phase.</title>
        <authorList>
            <person name="Zhang G."/>
        </authorList>
    </citation>
    <scope>NUCLEOTIDE SEQUENCE</scope>
    <source>
        <strain evidence="2">B10K-DU-002-53</strain>
        <tissue evidence="2">Muscle</tissue>
    </source>
</reference>
<dbReference type="SMART" id="SM00409">
    <property type="entry name" value="IG"/>
    <property type="match status" value="1"/>
</dbReference>
<proteinExistence type="predicted"/>
<organism evidence="2 3">
    <name type="scientific">Pitta sordida</name>
    <name type="common">Hooded pitta</name>
    <dbReference type="NCBI Taxonomy" id="9163"/>
    <lineage>
        <taxon>Eukaryota</taxon>
        <taxon>Metazoa</taxon>
        <taxon>Chordata</taxon>
        <taxon>Craniata</taxon>
        <taxon>Vertebrata</taxon>
        <taxon>Euteleostomi</taxon>
        <taxon>Archelosauria</taxon>
        <taxon>Archosauria</taxon>
        <taxon>Dinosauria</taxon>
        <taxon>Saurischia</taxon>
        <taxon>Theropoda</taxon>
        <taxon>Coelurosauria</taxon>
        <taxon>Aves</taxon>
        <taxon>Neognathae</taxon>
        <taxon>Neoaves</taxon>
        <taxon>Telluraves</taxon>
        <taxon>Australaves</taxon>
        <taxon>Passeriformes</taxon>
        <taxon>Pittidae</taxon>
        <taxon>Pitta</taxon>
    </lineage>
</organism>
<feature type="domain" description="Ig-like" evidence="1">
    <location>
        <begin position="1"/>
        <end position="68"/>
    </location>
</feature>
<evidence type="ECO:0000313" key="3">
    <source>
        <dbReference type="Proteomes" id="UP000633448"/>
    </source>
</evidence>
<protein>
    <submittedName>
        <fullName evidence="2">IL6RA protein</fullName>
    </submittedName>
</protein>
<dbReference type="InterPro" id="IPR036179">
    <property type="entry name" value="Ig-like_dom_sf"/>
</dbReference>
<dbReference type="Proteomes" id="UP000633448">
    <property type="component" value="Unassembled WGS sequence"/>
</dbReference>
<dbReference type="SUPFAM" id="SSF48726">
    <property type="entry name" value="Immunoglobulin"/>
    <property type="match status" value="1"/>
</dbReference>
<keyword evidence="3" id="KW-1185">Reference proteome</keyword>
<comment type="caution">
    <text evidence="2">The sequence shown here is derived from an EMBL/GenBank/DDBJ whole genome shotgun (WGS) entry which is preliminary data.</text>
</comment>
<dbReference type="InterPro" id="IPR003599">
    <property type="entry name" value="Ig_sub"/>
</dbReference>
<dbReference type="OrthoDB" id="8634471at2759"/>
<sequence length="120" mass="13544">LSQDTVLGRPGANITLMCRDEVPANVTVWWHVKERGAAGGPGRQLAEGNVLLLQRLRYEDSGRYSCSVGSRLLRSLRLLVEEPLETPRVSCYRRGHDKDILCEWPQLTKPSPGTRAMLWM</sequence>
<dbReference type="EMBL" id="WEKX01000012">
    <property type="protein sequence ID" value="NWI84378.1"/>
    <property type="molecule type" value="Genomic_DNA"/>
</dbReference>